<dbReference type="KEGG" id="pnl:PNK_p0033"/>
<organism evidence="1 2">
    <name type="scientific">Candidatus Protochlamydia naegleriophila</name>
    <dbReference type="NCBI Taxonomy" id="389348"/>
    <lineage>
        <taxon>Bacteria</taxon>
        <taxon>Pseudomonadati</taxon>
        <taxon>Chlamydiota</taxon>
        <taxon>Chlamydiia</taxon>
        <taxon>Parachlamydiales</taxon>
        <taxon>Parachlamydiaceae</taxon>
        <taxon>Candidatus Protochlamydia</taxon>
    </lineage>
</organism>
<dbReference type="InParanoid" id="A0A0U5JFV3"/>
<reference evidence="2" key="1">
    <citation type="submission" date="2015-09" db="EMBL/GenBank/DDBJ databases">
        <authorList>
            <person name="Bertelli C."/>
        </authorList>
    </citation>
    <scope>NUCLEOTIDE SEQUENCE [LARGE SCALE GENOMIC DNA]</scope>
    <source>
        <strain evidence="2">KNic</strain>
        <plasmid evidence="2">pPNK</plasmid>
    </source>
</reference>
<sequence length="93" mass="10295">MVKRDLLEKVSLKAKREGIKNVADMPREKAQWKMGLIDEALGKIEAQIKDNAKFLNVESHLGKLFDQEIVIPPSVQRTGVSSDPDIVGQDAPA</sequence>
<gene>
    <name evidence="1" type="ORF">PNK_p0033</name>
</gene>
<proteinExistence type="predicted"/>
<protein>
    <submittedName>
        <fullName evidence="1">Uncharacterized protein</fullName>
    </submittedName>
</protein>
<accession>A0A0U5JFV3</accession>
<dbReference type="Proteomes" id="UP000069902">
    <property type="component" value="Plasmid pPNK"/>
</dbReference>
<dbReference type="PATRIC" id="fig|389348.3.peg.2791"/>
<evidence type="ECO:0000313" key="2">
    <source>
        <dbReference type="Proteomes" id="UP000069902"/>
    </source>
</evidence>
<dbReference type="AlphaFoldDB" id="A0A0U5JFV3"/>
<name>A0A0U5JFV3_9BACT</name>
<dbReference type="EMBL" id="LN879503">
    <property type="protein sequence ID" value="CUI18087.1"/>
    <property type="molecule type" value="Genomic_DNA"/>
</dbReference>
<evidence type="ECO:0000313" key="1">
    <source>
        <dbReference type="EMBL" id="CUI18087.1"/>
    </source>
</evidence>
<keyword evidence="2" id="KW-1185">Reference proteome</keyword>
<geneLocation type="plasmid" evidence="2">
    <name>pPNK</name>
</geneLocation>